<proteinExistence type="inferred from homology"/>
<dbReference type="STRING" id="134849.SAMN05443668_104185"/>
<dbReference type="PROSITE" id="PS01306">
    <property type="entry name" value="UPF0054"/>
    <property type="match status" value="1"/>
</dbReference>
<dbReference type="RefSeq" id="WP_073257669.1">
    <property type="nucleotide sequence ID" value="NZ_FRCS01000004.1"/>
</dbReference>
<dbReference type="Proteomes" id="UP000184440">
    <property type="component" value="Unassembled WGS sequence"/>
</dbReference>
<comment type="similarity">
    <text evidence="1 9">Belongs to the endoribonuclease YbeY family.</text>
</comment>
<evidence type="ECO:0000256" key="8">
    <source>
        <dbReference type="ARBA" id="ARBA00022833"/>
    </source>
</evidence>
<keyword evidence="11" id="KW-1185">Reference proteome</keyword>
<evidence type="ECO:0000256" key="9">
    <source>
        <dbReference type="HAMAP-Rule" id="MF_00009"/>
    </source>
</evidence>
<dbReference type="GO" id="GO:0008270">
    <property type="term" value="F:zinc ion binding"/>
    <property type="evidence" value="ECO:0007669"/>
    <property type="project" value="UniProtKB-UniRule"/>
</dbReference>
<dbReference type="HAMAP" id="MF_00009">
    <property type="entry name" value="Endoribonucl_YbeY"/>
    <property type="match status" value="1"/>
</dbReference>
<evidence type="ECO:0000256" key="7">
    <source>
        <dbReference type="ARBA" id="ARBA00022801"/>
    </source>
</evidence>
<dbReference type="InterPro" id="IPR023091">
    <property type="entry name" value="MetalPrtase_cat_dom_sf_prd"/>
</dbReference>
<dbReference type="GO" id="GO:0004222">
    <property type="term" value="F:metalloendopeptidase activity"/>
    <property type="evidence" value="ECO:0007669"/>
    <property type="project" value="InterPro"/>
</dbReference>
<feature type="binding site" evidence="9">
    <location>
        <position position="130"/>
    </location>
    <ligand>
        <name>Zn(2+)</name>
        <dbReference type="ChEBI" id="CHEBI:29105"/>
        <note>catalytic</note>
    </ligand>
</feature>
<keyword evidence="3 9" id="KW-0698">rRNA processing</keyword>
<evidence type="ECO:0000256" key="5">
    <source>
        <dbReference type="ARBA" id="ARBA00022723"/>
    </source>
</evidence>
<comment type="cofactor">
    <cofactor evidence="9">
        <name>Zn(2+)</name>
        <dbReference type="ChEBI" id="CHEBI:29105"/>
    </cofactor>
    <text evidence="9">Binds 1 zinc ion.</text>
</comment>
<evidence type="ECO:0000256" key="1">
    <source>
        <dbReference type="ARBA" id="ARBA00010875"/>
    </source>
</evidence>
<feature type="binding site" evidence="9">
    <location>
        <position position="120"/>
    </location>
    <ligand>
        <name>Zn(2+)</name>
        <dbReference type="ChEBI" id="CHEBI:29105"/>
        <note>catalytic</note>
    </ligand>
</feature>
<evidence type="ECO:0000313" key="11">
    <source>
        <dbReference type="Proteomes" id="UP000184440"/>
    </source>
</evidence>
<evidence type="ECO:0000313" key="10">
    <source>
        <dbReference type="EMBL" id="SHN25699.1"/>
    </source>
</evidence>
<dbReference type="GO" id="GO:0006364">
    <property type="term" value="P:rRNA processing"/>
    <property type="evidence" value="ECO:0007669"/>
    <property type="project" value="UniProtKB-UniRule"/>
</dbReference>
<keyword evidence="8 9" id="KW-0862">Zinc</keyword>
<evidence type="ECO:0000256" key="6">
    <source>
        <dbReference type="ARBA" id="ARBA00022759"/>
    </source>
</evidence>
<dbReference type="AlphaFoldDB" id="A0A1M7Q6A1"/>
<sequence>MSIEISNESGHEVNETALLAVARNTLDEMGVNPMAELSLLLVDIGYMAELNHRWMEKTGPTDVLAFPMDELDADRGPGADEDGPEPTLLGDVVLCPEVAERQAKVAGHATGDELMLLTVHGILHLLGYDHAEPEEEREMFGLQNRLISAYRRSIGILAVADIPLKPTISDH</sequence>
<dbReference type="Pfam" id="PF02130">
    <property type="entry name" value="YbeY"/>
    <property type="match status" value="1"/>
</dbReference>
<keyword evidence="6 9" id="KW-0255">Endonuclease</keyword>
<comment type="function">
    <text evidence="9">Single strand-specific metallo-endoribonuclease involved in late-stage 70S ribosome quality control and in maturation of the 3' terminus of the 16S rRNA.</text>
</comment>
<dbReference type="GO" id="GO:0004521">
    <property type="term" value="F:RNA endonuclease activity"/>
    <property type="evidence" value="ECO:0007669"/>
    <property type="project" value="UniProtKB-UniRule"/>
</dbReference>
<dbReference type="OrthoDB" id="9807740at2"/>
<feature type="binding site" evidence="9">
    <location>
        <position position="124"/>
    </location>
    <ligand>
        <name>Zn(2+)</name>
        <dbReference type="ChEBI" id="CHEBI:29105"/>
        <note>catalytic</note>
    </ligand>
</feature>
<dbReference type="EC" id="3.1.-.-" evidence="9"/>
<dbReference type="PANTHER" id="PTHR46986:SF1">
    <property type="entry name" value="ENDORIBONUCLEASE YBEY, CHLOROPLASTIC"/>
    <property type="match status" value="1"/>
</dbReference>
<keyword evidence="4 9" id="KW-0540">Nuclease</keyword>
<evidence type="ECO:0000256" key="3">
    <source>
        <dbReference type="ARBA" id="ARBA00022552"/>
    </source>
</evidence>
<evidence type="ECO:0000256" key="4">
    <source>
        <dbReference type="ARBA" id="ARBA00022722"/>
    </source>
</evidence>
<dbReference type="EMBL" id="FRCS01000004">
    <property type="protein sequence ID" value="SHN25699.1"/>
    <property type="molecule type" value="Genomic_DNA"/>
</dbReference>
<dbReference type="Gene3D" id="3.40.390.30">
    <property type="entry name" value="Metalloproteases ('zincins'), catalytic domain"/>
    <property type="match status" value="1"/>
</dbReference>
<keyword evidence="9" id="KW-0963">Cytoplasm</keyword>
<name>A0A1M7Q6A1_9ACTN</name>
<keyword evidence="5 9" id="KW-0479">Metal-binding</keyword>
<organism evidence="10 11">
    <name type="scientific">Cryptosporangium aurantiacum</name>
    <dbReference type="NCBI Taxonomy" id="134849"/>
    <lineage>
        <taxon>Bacteria</taxon>
        <taxon>Bacillati</taxon>
        <taxon>Actinomycetota</taxon>
        <taxon>Actinomycetes</taxon>
        <taxon>Cryptosporangiales</taxon>
        <taxon>Cryptosporangiaceae</taxon>
        <taxon>Cryptosporangium</taxon>
    </lineage>
</organism>
<accession>A0A1M7Q6A1</accession>
<dbReference type="GO" id="GO:0005737">
    <property type="term" value="C:cytoplasm"/>
    <property type="evidence" value="ECO:0007669"/>
    <property type="project" value="UniProtKB-SubCell"/>
</dbReference>
<reference evidence="10 11" key="1">
    <citation type="submission" date="2016-11" db="EMBL/GenBank/DDBJ databases">
        <authorList>
            <person name="Jaros S."/>
            <person name="Januszkiewicz K."/>
            <person name="Wedrychowicz H."/>
        </authorList>
    </citation>
    <scope>NUCLEOTIDE SEQUENCE [LARGE SCALE GENOMIC DNA]</scope>
    <source>
        <strain evidence="10 11">DSM 46144</strain>
    </source>
</reference>
<dbReference type="NCBIfam" id="TIGR00043">
    <property type="entry name" value="rRNA maturation RNase YbeY"/>
    <property type="match status" value="1"/>
</dbReference>
<dbReference type="PANTHER" id="PTHR46986">
    <property type="entry name" value="ENDORIBONUCLEASE YBEY, CHLOROPLASTIC"/>
    <property type="match status" value="1"/>
</dbReference>
<keyword evidence="2 9" id="KW-0690">Ribosome biogenesis</keyword>
<comment type="subcellular location">
    <subcellularLocation>
        <location evidence="9">Cytoplasm</location>
    </subcellularLocation>
</comment>
<evidence type="ECO:0000256" key="2">
    <source>
        <dbReference type="ARBA" id="ARBA00022517"/>
    </source>
</evidence>
<gene>
    <name evidence="9" type="primary">ybeY</name>
    <name evidence="10" type="ORF">SAMN05443668_104185</name>
</gene>
<dbReference type="InterPro" id="IPR020549">
    <property type="entry name" value="YbeY_CS"/>
</dbReference>
<dbReference type="SUPFAM" id="SSF55486">
    <property type="entry name" value="Metalloproteases ('zincins'), catalytic domain"/>
    <property type="match status" value="1"/>
</dbReference>
<dbReference type="InterPro" id="IPR002036">
    <property type="entry name" value="YbeY"/>
</dbReference>
<protein>
    <recommendedName>
        <fullName evidence="9">Endoribonuclease YbeY</fullName>
        <ecNumber evidence="9">3.1.-.-</ecNumber>
    </recommendedName>
</protein>
<keyword evidence="7 9" id="KW-0378">Hydrolase</keyword>